<evidence type="ECO:0000256" key="3">
    <source>
        <dbReference type="ARBA" id="ARBA00012663"/>
    </source>
</evidence>
<dbReference type="EC" id="3.2.1.52" evidence="3"/>
<dbReference type="OrthoDB" id="9763537at2"/>
<dbReference type="InterPro" id="IPR029018">
    <property type="entry name" value="Hex-like_dom2"/>
</dbReference>
<dbReference type="PATRIC" id="fig|70996.4.peg.4589"/>
<dbReference type="EMBL" id="LGKP01000015">
    <property type="protein sequence ID" value="KPL88998.1"/>
    <property type="molecule type" value="Genomic_DNA"/>
</dbReference>
<gene>
    <name evidence="9" type="ORF">SE18_10125</name>
</gene>
<dbReference type="SUPFAM" id="SSF51445">
    <property type="entry name" value="(Trans)glycosidases"/>
    <property type="match status" value="1"/>
</dbReference>
<dbReference type="STRING" id="70996.SE18_10125"/>
<evidence type="ECO:0000256" key="6">
    <source>
        <dbReference type="PIRSR" id="PIRSR625705-1"/>
    </source>
</evidence>
<dbReference type="PRINTS" id="PR00738">
    <property type="entry name" value="GLHYDRLASE20"/>
</dbReference>
<keyword evidence="4 9" id="KW-0378">Hydrolase</keyword>
<dbReference type="Proteomes" id="UP000050277">
    <property type="component" value="Unassembled WGS sequence"/>
</dbReference>
<evidence type="ECO:0000256" key="4">
    <source>
        <dbReference type="ARBA" id="ARBA00022801"/>
    </source>
</evidence>
<feature type="domain" description="Glycoside hydrolase family 20 catalytic" evidence="7">
    <location>
        <begin position="116"/>
        <end position="364"/>
    </location>
</feature>
<dbReference type="InterPro" id="IPR015882">
    <property type="entry name" value="HEX_bac_N"/>
</dbReference>
<dbReference type="GO" id="GO:0030203">
    <property type="term" value="P:glycosaminoglycan metabolic process"/>
    <property type="evidence" value="ECO:0007669"/>
    <property type="project" value="TreeGrafter"/>
</dbReference>
<dbReference type="CDD" id="cd06565">
    <property type="entry name" value="GH20_GcnA-like"/>
    <property type="match status" value="1"/>
</dbReference>
<dbReference type="Gene3D" id="3.20.20.80">
    <property type="entry name" value="Glycosidases"/>
    <property type="match status" value="1"/>
</dbReference>
<dbReference type="GO" id="GO:0004563">
    <property type="term" value="F:beta-N-acetylhexosaminidase activity"/>
    <property type="evidence" value="ECO:0007669"/>
    <property type="project" value="UniProtKB-EC"/>
</dbReference>
<comment type="similarity">
    <text evidence="2">Belongs to the glycosyl hydrolase 20 family.</text>
</comment>
<proteinExistence type="inferred from homology"/>
<evidence type="ECO:0000313" key="9">
    <source>
        <dbReference type="EMBL" id="KPL88998.1"/>
    </source>
</evidence>
<keyword evidence="10" id="KW-1185">Reference proteome</keyword>
<dbReference type="RefSeq" id="WP_054534322.1">
    <property type="nucleotide sequence ID" value="NZ_LGKP01000015.1"/>
</dbReference>
<name>A0A0P6YVA3_9CHLR</name>
<dbReference type="Gene3D" id="3.30.379.10">
    <property type="entry name" value="Chitobiase/beta-hexosaminidase domain 2-like"/>
    <property type="match status" value="1"/>
</dbReference>
<evidence type="ECO:0000256" key="2">
    <source>
        <dbReference type="ARBA" id="ARBA00006285"/>
    </source>
</evidence>
<dbReference type="SUPFAM" id="SSF55545">
    <property type="entry name" value="beta-N-acetylhexosaminidase-like domain"/>
    <property type="match status" value="1"/>
</dbReference>
<feature type="domain" description="Beta-hexosaminidase bacterial type N-terminal" evidence="8">
    <location>
        <begin position="2"/>
        <end position="112"/>
    </location>
</feature>
<dbReference type="InterPro" id="IPR017853">
    <property type="entry name" value="GH"/>
</dbReference>
<dbReference type="GO" id="GO:0016020">
    <property type="term" value="C:membrane"/>
    <property type="evidence" value="ECO:0007669"/>
    <property type="project" value="TreeGrafter"/>
</dbReference>
<evidence type="ECO:0000313" key="10">
    <source>
        <dbReference type="Proteomes" id="UP000050277"/>
    </source>
</evidence>
<evidence type="ECO:0000259" key="7">
    <source>
        <dbReference type="Pfam" id="PF00728"/>
    </source>
</evidence>
<dbReference type="Pfam" id="PF02838">
    <property type="entry name" value="Glyco_hydro_20b"/>
    <property type="match status" value="1"/>
</dbReference>
<sequence>MHLLPKPKSLQLAEGSYALPKIWQISLPNELDQRVSASLAQLGEHEVVAQNANLTLTLDSTIAHADGYRLQIAAAGVQIAAQTAAGLFYGLQTLRQIQQQSAAQLPYLVIDDTPDFAVRGFMLDISRDKVPTMATLYALIDELASWKINQIQLYIEHTFAYQNHPTVWADASPLTAEEVRTLDDFCLERFIELVPNQNCFGHMRRWLTKPEYRDLAECPDGCDTGDPDWGYFDEPFTLAPEHPGSIALVRSMLDELLPNFRTRTLNVGCDETVELGLGASAAAVAERGKGRVYLEFLQKLYHEAHSRGYIMQFWSDIILHYPELVGELPQDAEVLIWGYEADHPFEAQSATIAKAGLPFYVCPGTSSWNTVAGRTTNALENIANAAKHGLHYGAKGFLMTDWGDNGHWQPLVTSYLGLAIGAARAWNALAELDVVALLDTVVFADSNKVLGNLVYQLGDVYRAVPPLLHNTSSLFRILQANPEAIANLKLDREGLHNADEILLQLRNELPNTKPQRADGELCLVELAWAIDLLRHAVQRGLWVLDQQPSEQASNLQTEIDGLIERFQEVWLSRNRPGGLQDSLKHFATLRSSYGEVQYA</sequence>
<dbReference type="AlphaFoldDB" id="A0A0P6YVA3"/>
<reference evidence="9 10" key="1">
    <citation type="submission" date="2015-07" db="EMBL/GenBank/DDBJ databases">
        <title>Whole genome sequence of Herpetosiphon geysericola DSM 7119.</title>
        <authorList>
            <person name="Hemp J."/>
            <person name="Ward L.M."/>
            <person name="Pace L.A."/>
            <person name="Fischer W.W."/>
        </authorList>
    </citation>
    <scope>NUCLEOTIDE SEQUENCE [LARGE SCALE GENOMIC DNA]</scope>
    <source>
        <strain evidence="9 10">DSM 7119</strain>
    </source>
</reference>
<evidence type="ECO:0000256" key="1">
    <source>
        <dbReference type="ARBA" id="ARBA00001231"/>
    </source>
</evidence>
<dbReference type="InterPro" id="IPR025705">
    <property type="entry name" value="Beta_hexosaminidase_sua/sub"/>
</dbReference>
<dbReference type="InterPro" id="IPR015883">
    <property type="entry name" value="Glyco_hydro_20_cat"/>
</dbReference>
<feature type="active site" description="Proton donor" evidence="6">
    <location>
        <position position="271"/>
    </location>
</feature>
<organism evidence="9 10">
    <name type="scientific">Herpetosiphon geysericola</name>
    <dbReference type="NCBI Taxonomy" id="70996"/>
    <lineage>
        <taxon>Bacteria</taxon>
        <taxon>Bacillati</taxon>
        <taxon>Chloroflexota</taxon>
        <taxon>Chloroflexia</taxon>
        <taxon>Herpetosiphonales</taxon>
        <taxon>Herpetosiphonaceae</taxon>
        <taxon>Herpetosiphon</taxon>
    </lineage>
</organism>
<accession>A0A0P6YVA3</accession>
<dbReference type="GO" id="GO:0005975">
    <property type="term" value="P:carbohydrate metabolic process"/>
    <property type="evidence" value="ECO:0007669"/>
    <property type="project" value="InterPro"/>
</dbReference>
<keyword evidence="5" id="KW-0326">Glycosidase</keyword>
<comment type="catalytic activity">
    <reaction evidence="1">
        <text>Hydrolysis of terminal non-reducing N-acetyl-D-hexosamine residues in N-acetyl-beta-D-hexosaminides.</text>
        <dbReference type="EC" id="3.2.1.52"/>
    </reaction>
</comment>
<dbReference type="PANTHER" id="PTHR22600">
    <property type="entry name" value="BETA-HEXOSAMINIDASE"/>
    <property type="match status" value="1"/>
</dbReference>
<dbReference type="PANTHER" id="PTHR22600:SF57">
    <property type="entry name" value="BETA-N-ACETYLHEXOSAMINIDASE"/>
    <property type="match status" value="1"/>
</dbReference>
<evidence type="ECO:0000259" key="8">
    <source>
        <dbReference type="Pfam" id="PF02838"/>
    </source>
</evidence>
<protein>
    <recommendedName>
        <fullName evidence="3">beta-N-acetylhexosaminidase</fullName>
        <ecNumber evidence="3">3.2.1.52</ecNumber>
    </recommendedName>
</protein>
<evidence type="ECO:0000256" key="5">
    <source>
        <dbReference type="ARBA" id="ARBA00023295"/>
    </source>
</evidence>
<comment type="caution">
    <text evidence="9">The sequence shown here is derived from an EMBL/GenBank/DDBJ whole genome shotgun (WGS) entry which is preliminary data.</text>
</comment>
<dbReference type="Pfam" id="PF00728">
    <property type="entry name" value="Glyco_hydro_20"/>
    <property type="match status" value="1"/>
</dbReference>